<dbReference type="InterPro" id="IPR020811">
    <property type="entry name" value="Enolase_N"/>
</dbReference>
<dbReference type="Gene3D" id="3.30.390.10">
    <property type="entry name" value="Enolase-like, N-terminal domain"/>
    <property type="match status" value="1"/>
</dbReference>
<evidence type="ECO:0000256" key="12">
    <source>
        <dbReference type="HAMAP-Rule" id="MF_00318"/>
    </source>
</evidence>
<keyword evidence="8 12" id="KW-0460">Magnesium</keyword>
<dbReference type="InterPro" id="IPR020810">
    <property type="entry name" value="Enolase_C"/>
</dbReference>
<feature type="binding site" evidence="14">
    <location>
        <position position="285"/>
    </location>
    <ligand>
        <name>substrate</name>
    </ligand>
</feature>
<feature type="binding site" evidence="12">
    <location>
        <position position="337"/>
    </location>
    <ligand>
        <name>(2R)-2-phosphoglycerate</name>
        <dbReference type="ChEBI" id="CHEBI:58289"/>
    </ligand>
</feature>
<feature type="binding site" evidence="12">
    <location>
        <position position="366"/>
    </location>
    <ligand>
        <name>(2R)-2-phosphoglycerate</name>
        <dbReference type="ChEBI" id="CHEBI:58289"/>
    </ligand>
</feature>
<comment type="cofactor">
    <cofactor evidence="15">
        <name>Mg(2+)</name>
        <dbReference type="ChEBI" id="CHEBI:18420"/>
    </cofactor>
    <text evidence="15">Mg(2+) is required for catalysis and for stabilizing the dimer.</text>
</comment>
<evidence type="ECO:0000256" key="13">
    <source>
        <dbReference type="PIRSR" id="PIRSR001400-1"/>
    </source>
</evidence>
<feature type="domain" description="Enolase C-terminal TIM barrel" evidence="16">
    <location>
        <begin position="139"/>
        <end position="427"/>
    </location>
</feature>
<comment type="pathway">
    <text evidence="1 12">Carbohydrate degradation; glycolysis; pyruvate from D-glyceraldehyde 3-phosphate: step 4/5.</text>
</comment>
<feature type="binding site" evidence="12 15">
    <location>
        <position position="242"/>
    </location>
    <ligand>
        <name>Mg(2+)</name>
        <dbReference type="ChEBI" id="CHEBI:18420"/>
    </ligand>
</feature>
<dbReference type="EMBL" id="CAADGH010000005">
    <property type="protein sequence ID" value="VFK74464.1"/>
    <property type="molecule type" value="Genomic_DNA"/>
</dbReference>
<keyword evidence="5 12" id="KW-0963">Cytoplasm</keyword>
<dbReference type="SFLD" id="SFLDS00001">
    <property type="entry name" value="Enolase"/>
    <property type="match status" value="1"/>
</dbReference>
<dbReference type="CDD" id="cd03313">
    <property type="entry name" value="enolase"/>
    <property type="match status" value="1"/>
</dbReference>
<evidence type="ECO:0000256" key="2">
    <source>
        <dbReference type="ARBA" id="ARBA00009604"/>
    </source>
</evidence>
<dbReference type="EC" id="4.2.1.11" evidence="3 12"/>
<feature type="binding site" evidence="14">
    <location>
        <begin position="364"/>
        <end position="367"/>
    </location>
    <ligand>
        <name>substrate</name>
    </ligand>
</feature>
<evidence type="ECO:0000256" key="10">
    <source>
        <dbReference type="ARBA" id="ARBA00023239"/>
    </source>
</evidence>
<feature type="binding site" evidence="14">
    <location>
        <position position="388"/>
    </location>
    <ligand>
        <name>substrate</name>
    </ligand>
</feature>
<evidence type="ECO:0000313" key="18">
    <source>
        <dbReference type="EMBL" id="VFK23532.1"/>
    </source>
</evidence>
<dbReference type="PANTHER" id="PTHR11902">
    <property type="entry name" value="ENOLASE"/>
    <property type="match status" value="1"/>
</dbReference>
<dbReference type="PROSITE" id="PS00164">
    <property type="entry name" value="ENOLASE"/>
    <property type="match status" value="1"/>
</dbReference>
<gene>
    <name evidence="12" type="primary">eno</name>
    <name evidence="18" type="ORF">BECKMB1821G_GA0114241_100531</name>
    <name evidence="20" type="ORF">BECKMB1821H_GA0114242_100529</name>
    <name evidence="19" type="ORF">BECKMB1821I_GA0114274_100529</name>
</gene>
<sequence length="430" mass="46418">MAKITDIKAREIIDSRGNPTVEADVILDSGAFGQAAVPSGASTGSREAVELRDNDKKRFDGKGVTKAVDNVHKVIKPALIGMDPSSQIEIDNKMIELDGTDNKGKLGANALLAVSMATAKAAAIDQKVPLYRYLGGVGPFRMPVPMMNIINGGAHADNNVDLQEFMIMPVGAPTLKEALRYGAEVFHALRKVLQGRNMNTAVGDEGGFAPNLPSNESAIEVILEACENAGYKPGKDIYIALDCASSEFYKDGKYNIESEGKILDSDGFASYLEDWVNKYPIISIEDGMDESDWDGWKALTDKIGKKVQLVGDDLFVTNPAILKEGIDKGIANSILIKVNQIGTLTETLKAIHMAKNAGYTNVISHRSGETEDNTIADIAVATSAGQIKTGSMSRSDRIAKYNQLIRIEEQLLPKGQSEYPGIEAFYNISK</sequence>
<feature type="binding site" evidence="12">
    <location>
        <position position="388"/>
    </location>
    <ligand>
        <name>(2R)-2-phosphoglycerate</name>
        <dbReference type="ChEBI" id="CHEBI:58289"/>
    </ligand>
</feature>
<keyword evidence="7 12" id="KW-0479">Metal-binding</keyword>
<dbReference type="PRINTS" id="PR00148">
    <property type="entry name" value="ENOLASE"/>
</dbReference>
<feature type="domain" description="Enolase N-terminal" evidence="17">
    <location>
        <begin position="4"/>
        <end position="134"/>
    </location>
</feature>
<organism evidence="20">
    <name type="scientific">Candidatus Kentrum sp. MB</name>
    <dbReference type="NCBI Taxonomy" id="2138164"/>
    <lineage>
        <taxon>Bacteria</taxon>
        <taxon>Pseudomonadati</taxon>
        <taxon>Pseudomonadota</taxon>
        <taxon>Gammaproteobacteria</taxon>
        <taxon>Candidatus Kentrum</taxon>
    </lineage>
</organism>
<feature type="active site" description="Proton donor" evidence="12 13">
    <location>
        <position position="205"/>
    </location>
</feature>
<comment type="catalytic activity">
    <reaction evidence="12">
        <text>(2R)-2-phosphoglycerate = phosphoenolpyruvate + H2O</text>
        <dbReference type="Rhea" id="RHEA:10164"/>
        <dbReference type="ChEBI" id="CHEBI:15377"/>
        <dbReference type="ChEBI" id="CHEBI:58289"/>
        <dbReference type="ChEBI" id="CHEBI:58702"/>
        <dbReference type="EC" id="4.2.1.11"/>
    </reaction>
</comment>
<dbReference type="PANTHER" id="PTHR11902:SF1">
    <property type="entry name" value="ENOLASE"/>
    <property type="match status" value="1"/>
</dbReference>
<evidence type="ECO:0000256" key="8">
    <source>
        <dbReference type="ARBA" id="ARBA00022842"/>
    </source>
</evidence>
<dbReference type="Pfam" id="PF03952">
    <property type="entry name" value="Enolase_N"/>
    <property type="match status" value="1"/>
</dbReference>
<reference evidence="20" key="1">
    <citation type="submission" date="2019-02" db="EMBL/GenBank/DDBJ databases">
        <authorList>
            <person name="Gruber-Vodicka R. H."/>
            <person name="Seah K. B. B."/>
        </authorList>
    </citation>
    <scope>NUCLEOTIDE SEQUENCE</scope>
    <source>
        <strain evidence="18">BECK_BZ197</strain>
        <strain evidence="20">BECK_BZ198</strain>
        <strain evidence="19">BECK_BZ199</strain>
    </source>
</reference>
<dbReference type="InterPro" id="IPR020809">
    <property type="entry name" value="Enolase_CS"/>
</dbReference>
<name>A0A451B857_9GAMM</name>
<evidence type="ECO:0000313" key="19">
    <source>
        <dbReference type="EMBL" id="VFK27919.1"/>
    </source>
</evidence>
<evidence type="ECO:0000256" key="4">
    <source>
        <dbReference type="ARBA" id="ARBA00017068"/>
    </source>
</evidence>
<dbReference type="EMBL" id="CAADFQ010000005">
    <property type="protein sequence ID" value="VFK27919.1"/>
    <property type="molecule type" value="Genomic_DNA"/>
</dbReference>
<dbReference type="Gene3D" id="3.20.20.120">
    <property type="entry name" value="Enolase-like C-terminal domain"/>
    <property type="match status" value="1"/>
</dbReference>
<dbReference type="GO" id="GO:0004634">
    <property type="term" value="F:phosphopyruvate hydratase activity"/>
    <property type="evidence" value="ECO:0007669"/>
    <property type="project" value="UniProtKB-UniRule"/>
</dbReference>
<evidence type="ECO:0000259" key="17">
    <source>
        <dbReference type="SMART" id="SM01193"/>
    </source>
</evidence>
<dbReference type="PIRSF" id="PIRSF001400">
    <property type="entry name" value="Enolase"/>
    <property type="match status" value="1"/>
</dbReference>
<dbReference type="GO" id="GO:0000015">
    <property type="term" value="C:phosphopyruvate hydratase complex"/>
    <property type="evidence" value="ECO:0007669"/>
    <property type="project" value="InterPro"/>
</dbReference>
<dbReference type="EMBL" id="CAADFO010000005">
    <property type="protein sequence ID" value="VFK23532.1"/>
    <property type="molecule type" value="Genomic_DNA"/>
</dbReference>
<evidence type="ECO:0000256" key="3">
    <source>
        <dbReference type="ARBA" id="ARBA00012058"/>
    </source>
</evidence>
<dbReference type="SUPFAM" id="SSF54826">
    <property type="entry name" value="Enolase N-terminal domain-like"/>
    <property type="match status" value="1"/>
</dbReference>
<dbReference type="NCBIfam" id="TIGR01060">
    <property type="entry name" value="eno"/>
    <property type="match status" value="1"/>
</dbReference>
<evidence type="ECO:0000256" key="1">
    <source>
        <dbReference type="ARBA" id="ARBA00005031"/>
    </source>
</evidence>
<dbReference type="SMART" id="SM01193">
    <property type="entry name" value="Enolase_N"/>
    <property type="match status" value="1"/>
</dbReference>
<keyword evidence="10 12" id="KW-0456">Lyase</keyword>
<evidence type="ECO:0000259" key="16">
    <source>
        <dbReference type="SMART" id="SM01192"/>
    </source>
</evidence>
<comment type="similarity">
    <text evidence="2 12">Belongs to the enolase family.</text>
</comment>
<comment type="cofactor">
    <cofactor evidence="12">
        <name>Mg(2+)</name>
        <dbReference type="ChEBI" id="CHEBI:18420"/>
    </cofactor>
    <text evidence="12">Binds a second Mg(2+) ion via substrate during catalysis.</text>
</comment>
<dbReference type="SUPFAM" id="SSF51604">
    <property type="entry name" value="Enolase C-terminal domain-like"/>
    <property type="match status" value="1"/>
</dbReference>
<evidence type="ECO:0000256" key="11">
    <source>
        <dbReference type="ARBA" id="ARBA00045763"/>
    </source>
</evidence>
<dbReference type="HAMAP" id="MF_00318">
    <property type="entry name" value="Enolase"/>
    <property type="match status" value="1"/>
</dbReference>
<comment type="subunit">
    <text evidence="12">Component of the RNA degradosome, a multiprotein complex involved in RNA processing and mRNA degradation.</text>
</comment>
<keyword evidence="9 12" id="KW-0324">Glycolysis</keyword>
<dbReference type="FunFam" id="3.20.20.120:FF:000001">
    <property type="entry name" value="Enolase"/>
    <property type="match status" value="1"/>
</dbReference>
<dbReference type="GO" id="GO:0009986">
    <property type="term" value="C:cell surface"/>
    <property type="evidence" value="ECO:0007669"/>
    <property type="project" value="UniProtKB-SubCell"/>
</dbReference>
<proteinExistence type="inferred from homology"/>
<accession>A0A451B857</accession>
<feature type="active site" description="Proton acceptor" evidence="12 13">
    <location>
        <position position="337"/>
    </location>
</feature>
<feature type="binding site" evidence="12">
    <location>
        <position position="163"/>
    </location>
    <ligand>
        <name>(2R)-2-phosphoglycerate</name>
        <dbReference type="ChEBI" id="CHEBI:58289"/>
    </ligand>
</feature>
<evidence type="ECO:0000256" key="9">
    <source>
        <dbReference type="ARBA" id="ARBA00023152"/>
    </source>
</evidence>
<evidence type="ECO:0000256" key="6">
    <source>
        <dbReference type="ARBA" id="ARBA00022525"/>
    </source>
</evidence>
<dbReference type="GO" id="GO:0005576">
    <property type="term" value="C:extracellular region"/>
    <property type="evidence" value="ECO:0007669"/>
    <property type="project" value="UniProtKB-SubCell"/>
</dbReference>
<dbReference type="SMART" id="SM01192">
    <property type="entry name" value="Enolase_C"/>
    <property type="match status" value="1"/>
</dbReference>
<dbReference type="InterPro" id="IPR000941">
    <property type="entry name" value="Enolase"/>
</dbReference>
<feature type="binding site" evidence="14">
    <location>
        <position position="155"/>
    </location>
    <ligand>
        <name>substrate</name>
    </ligand>
</feature>
<dbReference type="InterPro" id="IPR036849">
    <property type="entry name" value="Enolase-like_C_sf"/>
</dbReference>
<dbReference type="Pfam" id="PF00113">
    <property type="entry name" value="Enolase_C"/>
    <property type="match status" value="1"/>
</dbReference>
<evidence type="ECO:0000256" key="15">
    <source>
        <dbReference type="PIRSR" id="PIRSR001400-3"/>
    </source>
</evidence>
<dbReference type="InterPro" id="IPR029017">
    <property type="entry name" value="Enolase-like_N"/>
</dbReference>
<dbReference type="AlphaFoldDB" id="A0A451B857"/>
<evidence type="ECO:0000256" key="7">
    <source>
        <dbReference type="ARBA" id="ARBA00022723"/>
    </source>
</evidence>
<evidence type="ECO:0000313" key="20">
    <source>
        <dbReference type="EMBL" id="VFK74464.1"/>
    </source>
</evidence>
<evidence type="ECO:0000256" key="5">
    <source>
        <dbReference type="ARBA" id="ARBA00022490"/>
    </source>
</evidence>
<feature type="binding site" evidence="12 15">
    <location>
        <position position="312"/>
    </location>
    <ligand>
        <name>Mg(2+)</name>
        <dbReference type="ChEBI" id="CHEBI:18420"/>
    </ligand>
</feature>
<dbReference type="UniPathway" id="UPA00109">
    <property type="reaction ID" value="UER00187"/>
</dbReference>
<comment type="function">
    <text evidence="11 12">Catalyzes the reversible conversion of 2-phosphoglycerate (2-PG) into phosphoenolpyruvate (PEP). It is essential for the degradation of carbohydrates via glycolysis.</text>
</comment>
<feature type="binding site" evidence="14">
    <location>
        <position position="164"/>
    </location>
    <ligand>
        <name>substrate</name>
    </ligand>
</feature>
<dbReference type="GO" id="GO:0006096">
    <property type="term" value="P:glycolytic process"/>
    <property type="evidence" value="ECO:0007669"/>
    <property type="project" value="UniProtKB-UniRule"/>
</dbReference>
<feature type="binding site" evidence="14">
    <location>
        <position position="312"/>
    </location>
    <ligand>
        <name>substrate</name>
    </ligand>
</feature>
<protein>
    <recommendedName>
        <fullName evidence="4 12">Enolase</fullName>
        <ecNumber evidence="3 12">4.2.1.11</ecNumber>
    </recommendedName>
    <alternativeName>
        <fullName evidence="12">2-phospho-D-glycerate hydro-lyase</fullName>
    </alternativeName>
    <alternativeName>
        <fullName evidence="12">2-phosphoglycerate dehydratase</fullName>
    </alternativeName>
</protein>
<dbReference type="FunFam" id="3.30.390.10:FF:000001">
    <property type="entry name" value="Enolase"/>
    <property type="match status" value="1"/>
</dbReference>
<dbReference type="SFLD" id="SFLDG00178">
    <property type="entry name" value="enolase"/>
    <property type="match status" value="1"/>
</dbReference>
<dbReference type="SFLD" id="SFLDF00002">
    <property type="entry name" value="enolase"/>
    <property type="match status" value="1"/>
</dbReference>
<feature type="binding site" evidence="12">
    <location>
        <position position="367"/>
    </location>
    <ligand>
        <name>(2R)-2-phosphoglycerate</name>
        <dbReference type="ChEBI" id="CHEBI:58289"/>
    </ligand>
</feature>
<dbReference type="GO" id="GO:0000287">
    <property type="term" value="F:magnesium ion binding"/>
    <property type="evidence" value="ECO:0007669"/>
    <property type="project" value="UniProtKB-UniRule"/>
</dbReference>
<keyword evidence="6 12" id="KW-0964">Secreted</keyword>
<feature type="binding site" evidence="12 15">
    <location>
        <position position="285"/>
    </location>
    <ligand>
        <name>Mg(2+)</name>
        <dbReference type="ChEBI" id="CHEBI:18420"/>
    </ligand>
</feature>
<evidence type="ECO:0000256" key="14">
    <source>
        <dbReference type="PIRSR" id="PIRSR001400-2"/>
    </source>
</evidence>
<comment type="subcellular location">
    <subcellularLocation>
        <location evidence="12">Cytoplasm</location>
    </subcellularLocation>
    <subcellularLocation>
        <location evidence="12">Secreted</location>
    </subcellularLocation>
    <subcellularLocation>
        <location evidence="12">Cell surface</location>
    </subcellularLocation>
    <text evidence="12">Fractions of enolase are present in both the cytoplasm and on the cell surface.</text>
</comment>